<evidence type="ECO:0000256" key="8">
    <source>
        <dbReference type="ARBA" id="ARBA00023128"/>
    </source>
</evidence>
<dbReference type="InterPro" id="IPR023395">
    <property type="entry name" value="MCP_dom_sf"/>
</dbReference>
<keyword evidence="9 10" id="KW-0472">Membrane</keyword>
<dbReference type="PANTHER" id="PTHR45624:SF12">
    <property type="entry name" value="MITOCHONDRIAL ORNITHINE TRANSPORTER 1"/>
    <property type="match status" value="1"/>
</dbReference>
<dbReference type="InterPro" id="IPR018108">
    <property type="entry name" value="MCP_transmembrane"/>
</dbReference>
<dbReference type="Pfam" id="PF00153">
    <property type="entry name" value="Mito_carr"/>
    <property type="match status" value="3"/>
</dbReference>
<evidence type="ECO:0000256" key="10">
    <source>
        <dbReference type="PROSITE-ProRule" id="PRU00282"/>
    </source>
</evidence>
<organism evidence="12 13">
    <name type="scientific">Rhizodiscina lignyota</name>
    <dbReference type="NCBI Taxonomy" id="1504668"/>
    <lineage>
        <taxon>Eukaryota</taxon>
        <taxon>Fungi</taxon>
        <taxon>Dikarya</taxon>
        <taxon>Ascomycota</taxon>
        <taxon>Pezizomycotina</taxon>
        <taxon>Dothideomycetes</taxon>
        <taxon>Pleosporomycetidae</taxon>
        <taxon>Aulographales</taxon>
        <taxon>Rhizodiscinaceae</taxon>
        <taxon>Rhizodiscina</taxon>
    </lineage>
</organism>
<dbReference type="PRINTS" id="PR00926">
    <property type="entry name" value="MITOCARRIER"/>
</dbReference>
<dbReference type="GO" id="GO:0000064">
    <property type="term" value="F:L-ornithine transmembrane transporter activity"/>
    <property type="evidence" value="ECO:0007669"/>
    <property type="project" value="TreeGrafter"/>
</dbReference>
<accession>A0A9P4M8X6</accession>
<keyword evidence="13" id="KW-1185">Reference proteome</keyword>
<dbReference type="PANTHER" id="PTHR45624">
    <property type="entry name" value="MITOCHONDRIAL BASIC AMINO ACIDS TRANSPORTER-RELATED"/>
    <property type="match status" value="1"/>
</dbReference>
<comment type="subcellular location">
    <subcellularLocation>
        <location evidence="1">Mitochondrion inner membrane</location>
        <topology evidence="1">Multi-pass membrane protein</topology>
    </subcellularLocation>
</comment>
<reference evidence="12" key="1">
    <citation type="journal article" date="2020" name="Stud. Mycol.">
        <title>101 Dothideomycetes genomes: a test case for predicting lifestyles and emergence of pathogens.</title>
        <authorList>
            <person name="Haridas S."/>
            <person name="Albert R."/>
            <person name="Binder M."/>
            <person name="Bloem J."/>
            <person name="Labutti K."/>
            <person name="Salamov A."/>
            <person name="Andreopoulos B."/>
            <person name="Baker S."/>
            <person name="Barry K."/>
            <person name="Bills G."/>
            <person name="Bluhm B."/>
            <person name="Cannon C."/>
            <person name="Castanera R."/>
            <person name="Culley D."/>
            <person name="Daum C."/>
            <person name="Ezra D."/>
            <person name="Gonzalez J."/>
            <person name="Henrissat B."/>
            <person name="Kuo A."/>
            <person name="Liang C."/>
            <person name="Lipzen A."/>
            <person name="Lutzoni F."/>
            <person name="Magnuson J."/>
            <person name="Mondo S."/>
            <person name="Nolan M."/>
            <person name="Ohm R."/>
            <person name="Pangilinan J."/>
            <person name="Park H.-J."/>
            <person name="Ramirez L."/>
            <person name="Alfaro M."/>
            <person name="Sun H."/>
            <person name="Tritt A."/>
            <person name="Yoshinaga Y."/>
            <person name="Zwiers L.-H."/>
            <person name="Turgeon B."/>
            <person name="Goodwin S."/>
            <person name="Spatafora J."/>
            <person name="Crous P."/>
            <person name="Grigoriev I."/>
        </authorList>
    </citation>
    <scope>NUCLEOTIDE SEQUENCE</scope>
    <source>
        <strain evidence="12">CBS 133067</strain>
    </source>
</reference>
<keyword evidence="8" id="KW-0496">Mitochondrion</keyword>
<evidence type="ECO:0000256" key="9">
    <source>
        <dbReference type="ARBA" id="ARBA00023136"/>
    </source>
</evidence>
<feature type="repeat" description="Solcar" evidence="10">
    <location>
        <begin position="101"/>
        <end position="189"/>
    </location>
</feature>
<evidence type="ECO:0000256" key="7">
    <source>
        <dbReference type="ARBA" id="ARBA00022989"/>
    </source>
</evidence>
<comment type="caution">
    <text evidence="12">The sequence shown here is derived from an EMBL/GenBank/DDBJ whole genome shotgun (WGS) entry which is preliminary data.</text>
</comment>
<evidence type="ECO:0000256" key="11">
    <source>
        <dbReference type="RuleBase" id="RU000488"/>
    </source>
</evidence>
<dbReference type="Proteomes" id="UP000799772">
    <property type="component" value="Unassembled WGS sequence"/>
</dbReference>
<name>A0A9P4M8X6_9PEZI</name>
<dbReference type="EMBL" id="ML978126">
    <property type="protein sequence ID" value="KAF2098802.1"/>
    <property type="molecule type" value="Genomic_DNA"/>
</dbReference>
<evidence type="ECO:0000313" key="12">
    <source>
        <dbReference type="EMBL" id="KAF2098802.1"/>
    </source>
</evidence>
<dbReference type="AlphaFoldDB" id="A0A9P4M8X6"/>
<evidence type="ECO:0000256" key="4">
    <source>
        <dbReference type="ARBA" id="ARBA00022692"/>
    </source>
</evidence>
<comment type="similarity">
    <text evidence="2 11">Belongs to the mitochondrial carrier (TC 2.A.29) family.</text>
</comment>
<gene>
    <name evidence="12" type="ORF">NA57DRAFT_66102</name>
</gene>
<dbReference type="GO" id="GO:1990575">
    <property type="term" value="P:mitochondrial L-ornithine transmembrane transport"/>
    <property type="evidence" value="ECO:0007669"/>
    <property type="project" value="TreeGrafter"/>
</dbReference>
<dbReference type="InterPro" id="IPR050567">
    <property type="entry name" value="Mitochondrial_Carrier"/>
</dbReference>
<evidence type="ECO:0000313" key="13">
    <source>
        <dbReference type="Proteomes" id="UP000799772"/>
    </source>
</evidence>
<dbReference type="PROSITE" id="PS50920">
    <property type="entry name" value="SOLCAR"/>
    <property type="match status" value="2"/>
</dbReference>
<dbReference type="GO" id="GO:0005743">
    <property type="term" value="C:mitochondrial inner membrane"/>
    <property type="evidence" value="ECO:0007669"/>
    <property type="project" value="UniProtKB-SubCell"/>
</dbReference>
<evidence type="ECO:0000256" key="1">
    <source>
        <dbReference type="ARBA" id="ARBA00004448"/>
    </source>
</evidence>
<keyword evidence="4 10" id="KW-0812">Transmembrane</keyword>
<feature type="repeat" description="Solcar" evidence="10">
    <location>
        <begin position="201"/>
        <end position="282"/>
    </location>
</feature>
<keyword evidence="3 11" id="KW-0813">Transport</keyword>
<dbReference type="Gene3D" id="1.50.40.10">
    <property type="entry name" value="Mitochondrial carrier domain"/>
    <property type="match status" value="2"/>
</dbReference>
<dbReference type="InterPro" id="IPR002067">
    <property type="entry name" value="MCP"/>
</dbReference>
<protein>
    <submittedName>
        <fullName evidence="12">MC family mitochondrial carrier protein</fullName>
    </submittedName>
</protein>
<dbReference type="OrthoDB" id="409586at2759"/>
<evidence type="ECO:0000256" key="5">
    <source>
        <dbReference type="ARBA" id="ARBA00022737"/>
    </source>
</evidence>
<evidence type="ECO:0000256" key="2">
    <source>
        <dbReference type="ARBA" id="ARBA00006375"/>
    </source>
</evidence>
<proteinExistence type="inferred from homology"/>
<evidence type="ECO:0000256" key="6">
    <source>
        <dbReference type="ARBA" id="ARBA00022792"/>
    </source>
</evidence>
<keyword evidence="7" id="KW-1133">Transmembrane helix</keyword>
<evidence type="ECO:0000256" key="3">
    <source>
        <dbReference type="ARBA" id="ARBA00022448"/>
    </source>
</evidence>
<keyword evidence="6" id="KW-0999">Mitochondrion inner membrane</keyword>
<keyword evidence="5" id="KW-0677">Repeat</keyword>
<dbReference type="SUPFAM" id="SSF103506">
    <property type="entry name" value="Mitochondrial carrier"/>
    <property type="match status" value="1"/>
</dbReference>
<sequence length="282" mass="30978">MEQAPLAIASATPRTEVGRNPAIDTLAGAAGGVVSVFLDLIKVRLQTHNSSNVFRVVSDNFKNEGALAFYKVSVQFSVFHSIRHTLETLRSRRLGPAGYQLSHLELYLAGGAAGVVNSVISGPVEHIRIRLQMQPSGTARLYSGPWDCIRKIVRVSGPQGLFRGQNMSIVREFQAFGCYFVTFEGCLRMITAARKQRREELSTWLVASCGALAGIAFWVGCYPLDVVKTKLQSDGFGQQQRYKNAWAAAVQTWKSGRVKAFWRGLSPTLLRTMLSSAGTFAM</sequence>